<evidence type="ECO:0000256" key="3">
    <source>
        <dbReference type="ARBA" id="ARBA00023002"/>
    </source>
</evidence>
<dbReference type="InterPro" id="IPR051609">
    <property type="entry name" value="NmrA/Isoflavone_reductase-like"/>
</dbReference>
<dbReference type="GO" id="GO:0016491">
    <property type="term" value="F:oxidoreductase activity"/>
    <property type="evidence" value="ECO:0007669"/>
    <property type="project" value="UniProtKB-KW"/>
</dbReference>
<dbReference type="InterPro" id="IPR008030">
    <property type="entry name" value="NmrA-like"/>
</dbReference>
<accession>A0A179GNA4</accession>
<keyword evidence="2" id="KW-0521">NADP</keyword>
<evidence type="ECO:0000259" key="4">
    <source>
        <dbReference type="Pfam" id="PF05368"/>
    </source>
</evidence>
<dbReference type="InterPro" id="IPR036291">
    <property type="entry name" value="NAD(P)-bd_dom_sf"/>
</dbReference>
<evidence type="ECO:0000256" key="2">
    <source>
        <dbReference type="ARBA" id="ARBA00022857"/>
    </source>
</evidence>
<organism evidence="5 6">
    <name type="scientific">Purpureocillium lilacinum</name>
    <name type="common">Paecilomyces lilacinus</name>
    <dbReference type="NCBI Taxonomy" id="33203"/>
    <lineage>
        <taxon>Eukaryota</taxon>
        <taxon>Fungi</taxon>
        <taxon>Dikarya</taxon>
        <taxon>Ascomycota</taxon>
        <taxon>Pezizomycotina</taxon>
        <taxon>Sordariomycetes</taxon>
        <taxon>Hypocreomycetidae</taxon>
        <taxon>Hypocreales</taxon>
        <taxon>Ophiocordycipitaceae</taxon>
        <taxon>Purpureocillium</taxon>
    </lineage>
</organism>
<dbReference type="PANTHER" id="PTHR47706">
    <property type="entry name" value="NMRA-LIKE FAMILY PROTEIN"/>
    <property type="match status" value="1"/>
</dbReference>
<dbReference type="Pfam" id="PF05368">
    <property type="entry name" value="NmrA"/>
    <property type="match status" value="1"/>
</dbReference>
<proteinExistence type="inferred from homology"/>
<keyword evidence="3" id="KW-0560">Oxidoreductase</keyword>
<dbReference type="Proteomes" id="UP000078340">
    <property type="component" value="Unassembled WGS sequence"/>
</dbReference>
<dbReference type="OMA" id="HTVLSFM"/>
<gene>
    <name evidence="5" type="ORF">VFPFJ_09883</name>
</gene>
<comment type="similarity">
    <text evidence="1">Belongs to the NmrA-type oxidoreductase family. Isoflavone reductase subfamily.</text>
</comment>
<evidence type="ECO:0000313" key="6">
    <source>
        <dbReference type="Proteomes" id="UP000078340"/>
    </source>
</evidence>
<name>A0A179GNA4_PURLI</name>
<dbReference type="AlphaFoldDB" id="A0A179GNA4"/>
<protein>
    <recommendedName>
        <fullName evidence="4">NmrA-like domain-containing protein</fullName>
    </recommendedName>
</protein>
<dbReference type="SUPFAM" id="SSF51735">
    <property type="entry name" value="NAD(P)-binding Rossmann-fold domains"/>
    <property type="match status" value="1"/>
</dbReference>
<comment type="caution">
    <text evidence="5">The sequence shown here is derived from an EMBL/GenBank/DDBJ whole genome shotgun (WGS) entry which is preliminary data.</text>
</comment>
<dbReference type="KEGG" id="plj:28892001"/>
<evidence type="ECO:0000256" key="1">
    <source>
        <dbReference type="ARBA" id="ARBA00005725"/>
    </source>
</evidence>
<dbReference type="EMBL" id="LSBI01000010">
    <property type="protein sequence ID" value="OAQ79397.1"/>
    <property type="molecule type" value="Genomic_DNA"/>
</dbReference>
<dbReference type="Gene3D" id="3.40.50.720">
    <property type="entry name" value="NAD(P)-binding Rossmann-like Domain"/>
    <property type="match status" value="1"/>
</dbReference>
<reference evidence="5 6" key="1">
    <citation type="submission" date="2016-02" db="EMBL/GenBank/DDBJ databases">
        <title>Biosynthesis of antibiotic leucinostatins and their inhibition on Phytophthora in bio-control Purpureocillium lilacinum.</title>
        <authorList>
            <person name="Wang G."/>
            <person name="Liu Z."/>
            <person name="Lin R."/>
            <person name="Li E."/>
            <person name="Mao Z."/>
            <person name="Ling J."/>
            <person name="Yin W."/>
            <person name="Xie B."/>
        </authorList>
    </citation>
    <scope>NUCLEOTIDE SEQUENCE [LARGE SCALE GENOMIC DNA]</scope>
    <source>
        <strain evidence="5">PLFJ-1</strain>
    </source>
</reference>
<evidence type="ECO:0000313" key="5">
    <source>
        <dbReference type="EMBL" id="OAQ79397.1"/>
    </source>
</evidence>
<sequence>MVKIAIAGGSGNVAQEIIDVLVATKKHEILLLSRNDAPAGWSVSGVRWVRTTYEDTQDLAEILQGVHTVLSFIVVHSDVGNVSQRNLIDAAVQAGVKRFAPSEWASSSFEYMDWYAGKAEIREYLKQLNKHKKVIEYSLFQPGLFVNYFTYPYQSANHVVPIETPIDFNNRRALAIDGAEDSRLTLTTAQDLAQVVARAVEYGGEWPVIGGVQGTELTVGQLITLGGKIRGKDFKVERLQAADLKAGELKSSWKPTAGHPAFTPEQFEAISTKLMAGILLGISAGALRVSDEWNRLLPDYRFTQADEFLTEAWCDKP</sequence>
<dbReference type="GeneID" id="28892001"/>
<feature type="domain" description="NmrA-like" evidence="4">
    <location>
        <begin position="3"/>
        <end position="241"/>
    </location>
</feature>
<dbReference type="PANTHER" id="PTHR47706:SF4">
    <property type="entry name" value="NMRA-LIKE DOMAIN-CONTAINING PROTEIN"/>
    <property type="match status" value="1"/>
</dbReference>